<gene>
    <name evidence="1" type="ORF">E2C01_021943</name>
</gene>
<comment type="caution">
    <text evidence="1">The sequence shown here is derived from an EMBL/GenBank/DDBJ whole genome shotgun (WGS) entry which is preliminary data.</text>
</comment>
<name>A0A5B7E6B4_PORTR</name>
<accession>A0A5B7E6B4</accession>
<reference evidence="1 2" key="1">
    <citation type="submission" date="2019-05" db="EMBL/GenBank/DDBJ databases">
        <title>Another draft genome of Portunus trituberculatus and its Hox gene families provides insights of decapod evolution.</title>
        <authorList>
            <person name="Jeong J.-H."/>
            <person name="Song I."/>
            <person name="Kim S."/>
            <person name="Choi T."/>
            <person name="Kim D."/>
            <person name="Ryu S."/>
            <person name="Kim W."/>
        </authorList>
    </citation>
    <scope>NUCLEOTIDE SEQUENCE [LARGE SCALE GENOMIC DNA]</scope>
    <source>
        <tissue evidence="1">Muscle</tissue>
    </source>
</reference>
<keyword evidence="2" id="KW-1185">Reference proteome</keyword>
<sequence>MLNNNGYSKAEIDEVKKKHNNVKPVDPNSQINLIIYYKTKRTSSLILKNNCHLPTATLQELNVVYQYTCHDGDCNRRPSIRILCSTITTLSKRITAHLQDGAIKMHHVTTHADTTFNHKKIEENAVILHKEPCKARLRMTEAVYIYTKTPSINIQLILGAVFYNPS</sequence>
<dbReference type="Proteomes" id="UP000324222">
    <property type="component" value="Unassembled WGS sequence"/>
</dbReference>
<proteinExistence type="predicted"/>
<organism evidence="1 2">
    <name type="scientific">Portunus trituberculatus</name>
    <name type="common">Swimming crab</name>
    <name type="synonym">Neptunus trituberculatus</name>
    <dbReference type="NCBI Taxonomy" id="210409"/>
    <lineage>
        <taxon>Eukaryota</taxon>
        <taxon>Metazoa</taxon>
        <taxon>Ecdysozoa</taxon>
        <taxon>Arthropoda</taxon>
        <taxon>Crustacea</taxon>
        <taxon>Multicrustacea</taxon>
        <taxon>Malacostraca</taxon>
        <taxon>Eumalacostraca</taxon>
        <taxon>Eucarida</taxon>
        <taxon>Decapoda</taxon>
        <taxon>Pleocyemata</taxon>
        <taxon>Brachyura</taxon>
        <taxon>Eubrachyura</taxon>
        <taxon>Portunoidea</taxon>
        <taxon>Portunidae</taxon>
        <taxon>Portuninae</taxon>
        <taxon>Portunus</taxon>
    </lineage>
</organism>
<evidence type="ECO:0000313" key="1">
    <source>
        <dbReference type="EMBL" id="MPC28733.1"/>
    </source>
</evidence>
<dbReference type="OrthoDB" id="10053630at2759"/>
<protein>
    <submittedName>
        <fullName evidence="1">Uncharacterized protein</fullName>
    </submittedName>
</protein>
<evidence type="ECO:0000313" key="2">
    <source>
        <dbReference type="Proteomes" id="UP000324222"/>
    </source>
</evidence>
<dbReference type="EMBL" id="VSRR010001958">
    <property type="protein sequence ID" value="MPC28733.1"/>
    <property type="molecule type" value="Genomic_DNA"/>
</dbReference>
<dbReference type="AlphaFoldDB" id="A0A5B7E6B4"/>